<feature type="region of interest" description="Disordered" evidence="1">
    <location>
        <begin position="506"/>
        <end position="525"/>
    </location>
</feature>
<feature type="region of interest" description="Disordered" evidence="1">
    <location>
        <begin position="281"/>
        <end position="307"/>
    </location>
</feature>
<proteinExistence type="predicted"/>
<protein>
    <submittedName>
        <fullName evidence="2">Uncharacterized protein</fullName>
    </submittedName>
</protein>
<evidence type="ECO:0000313" key="2">
    <source>
        <dbReference type="EMBL" id="MPM30201.1"/>
    </source>
</evidence>
<sequence>MPLLPVLVVDAADELPGVTVLVPVPRHHVGQGRAAAVALVDLVHRQPRLAVLDRLTVEDPLAGLGAEVVVLPLMVGVVLGHVGRVAVGVERHRHLADLAQLRQTGVGEPLAGLVEGPRLLPLVAVELVEGVRVGLREPVHVLLVGHRGGEVRGVAELVERVVQPVRQVLLLADRLVDVPRRADAVEGEVGEEAVHHLLLEVELERLLPAHHRARQHVVEHRGDQAGDPVAPPEPLVDPLLDDRHVGLVLLEDELDRLQTQGHVARLVGLRREAEGHRRQVAVEAGGRHERHKQQVGEQVLEREPDRDQELERAGAQRVVEVRLGHRQVPDPVVLLQEVVEAGVELVVVRQGVDLGLRVAHLVDRLAQRREARARAVELPGQVGEVAVGLVLQRGHAAEEDLHRVQVAGVGEGEVALALREAVQDGVEALVLLRLVAVVRVDGQPERVVPLGPVVDLDALVRGVRVHLVLGDVRRLPVEVAGQRAVARLHRELLGLGRGLVGLVRSSGGHGVSPRLLRLRPGDPTR</sequence>
<name>A0A644YQQ8_9ZZZZ</name>
<comment type="caution">
    <text evidence="2">The sequence shown here is derived from an EMBL/GenBank/DDBJ whole genome shotgun (WGS) entry which is preliminary data.</text>
</comment>
<gene>
    <name evidence="2" type="ORF">SDC9_76749</name>
</gene>
<evidence type="ECO:0000256" key="1">
    <source>
        <dbReference type="SAM" id="MobiDB-lite"/>
    </source>
</evidence>
<reference evidence="2" key="1">
    <citation type="submission" date="2019-08" db="EMBL/GenBank/DDBJ databases">
        <authorList>
            <person name="Kucharzyk K."/>
            <person name="Murdoch R.W."/>
            <person name="Higgins S."/>
            <person name="Loffler F."/>
        </authorList>
    </citation>
    <scope>NUCLEOTIDE SEQUENCE</scope>
</reference>
<accession>A0A644YQQ8</accession>
<organism evidence="2">
    <name type="scientific">bioreactor metagenome</name>
    <dbReference type="NCBI Taxonomy" id="1076179"/>
    <lineage>
        <taxon>unclassified sequences</taxon>
        <taxon>metagenomes</taxon>
        <taxon>ecological metagenomes</taxon>
    </lineage>
</organism>
<dbReference type="AlphaFoldDB" id="A0A644YQQ8"/>
<dbReference type="EMBL" id="VSSQ01005724">
    <property type="protein sequence ID" value="MPM30201.1"/>
    <property type="molecule type" value="Genomic_DNA"/>
</dbReference>